<reference evidence="2" key="2">
    <citation type="journal article" date="2015" name="Data Brief">
        <title>Shoot transcriptome of the giant reed, Arundo donax.</title>
        <authorList>
            <person name="Barrero R.A."/>
            <person name="Guerrero F.D."/>
            <person name="Moolhuijzen P."/>
            <person name="Goolsby J.A."/>
            <person name="Tidwell J."/>
            <person name="Bellgard S.E."/>
            <person name="Bellgard M.I."/>
        </authorList>
    </citation>
    <scope>NUCLEOTIDE SEQUENCE</scope>
    <source>
        <tissue evidence="2">Shoot tissue taken approximately 20 cm above the soil surface</tissue>
    </source>
</reference>
<name>A0A0A9D8K6_ARUDO</name>
<feature type="compositionally biased region" description="Basic and acidic residues" evidence="1">
    <location>
        <begin position="44"/>
        <end position="54"/>
    </location>
</feature>
<feature type="region of interest" description="Disordered" evidence="1">
    <location>
        <begin position="34"/>
        <end position="54"/>
    </location>
</feature>
<evidence type="ECO:0000256" key="1">
    <source>
        <dbReference type="SAM" id="MobiDB-lite"/>
    </source>
</evidence>
<feature type="region of interest" description="Disordered" evidence="1">
    <location>
        <begin position="1"/>
        <end position="21"/>
    </location>
</feature>
<protein>
    <submittedName>
        <fullName evidence="2">Uncharacterized protein</fullName>
    </submittedName>
</protein>
<organism evidence="2">
    <name type="scientific">Arundo donax</name>
    <name type="common">Giant reed</name>
    <name type="synonym">Donax arundinaceus</name>
    <dbReference type="NCBI Taxonomy" id="35708"/>
    <lineage>
        <taxon>Eukaryota</taxon>
        <taxon>Viridiplantae</taxon>
        <taxon>Streptophyta</taxon>
        <taxon>Embryophyta</taxon>
        <taxon>Tracheophyta</taxon>
        <taxon>Spermatophyta</taxon>
        <taxon>Magnoliopsida</taxon>
        <taxon>Liliopsida</taxon>
        <taxon>Poales</taxon>
        <taxon>Poaceae</taxon>
        <taxon>PACMAD clade</taxon>
        <taxon>Arundinoideae</taxon>
        <taxon>Arundineae</taxon>
        <taxon>Arundo</taxon>
    </lineage>
</organism>
<evidence type="ECO:0000313" key="2">
    <source>
        <dbReference type="EMBL" id="JAD82005.1"/>
    </source>
</evidence>
<accession>A0A0A9D8K6</accession>
<dbReference type="AlphaFoldDB" id="A0A0A9D8K6"/>
<proteinExistence type="predicted"/>
<reference evidence="2" key="1">
    <citation type="submission" date="2014-09" db="EMBL/GenBank/DDBJ databases">
        <authorList>
            <person name="Magalhaes I.L.F."/>
            <person name="Oliveira U."/>
            <person name="Santos F.R."/>
            <person name="Vidigal T.H.D.A."/>
            <person name="Brescovit A.D."/>
            <person name="Santos A.J."/>
        </authorList>
    </citation>
    <scope>NUCLEOTIDE SEQUENCE</scope>
    <source>
        <tissue evidence="2">Shoot tissue taken approximately 20 cm above the soil surface</tissue>
    </source>
</reference>
<dbReference type="EMBL" id="GBRH01215890">
    <property type="protein sequence ID" value="JAD82005.1"/>
    <property type="molecule type" value="Transcribed_RNA"/>
</dbReference>
<sequence>MNYQRRLLRQGTLPRNDHGPLDLELTLDIGPRREKRKRSGCNWGKEDDIAGHDQEVESGTYTGLSLSLFSPHPQRKSMTSSGGDHTVLGVNVDTRKAHATRASTLDLTI</sequence>